<evidence type="ECO:0000313" key="2">
    <source>
        <dbReference type="EMBL" id="MBF6229105.1"/>
    </source>
</evidence>
<name>A0ABS0CFI4_9NOCA</name>
<dbReference type="RefSeq" id="WP_195035969.1">
    <property type="nucleotide sequence ID" value="NZ_JADLRE010000030.1"/>
</dbReference>
<feature type="region of interest" description="Disordered" evidence="1">
    <location>
        <begin position="64"/>
        <end position="87"/>
    </location>
</feature>
<accession>A0ABS0CFI4</accession>
<gene>
    <name evidence="2" type="ORF">IU470_28935</name>
</gene>
<dbReference type="Proteomes" id="UP000807309">
    <property type="component" value="Unassembled WGS sequence"/>
</dbReference>
<evidence type="ECO:0000256" key="1">
    <source>
        <dbReference type="SAM" id="MobiDB-lite"/>
    </source>
</evidence>
<comment type="caution">
    <text evidence="2">The sequence shown here is derived from an EMBL/GenBank/DDBJ whole genome shotgun (WGS) entry which is preliminary data.</text>
</comment>
<keyword evidence="3" id="KW-1185">Reference proteome</keyword>
<protein>
    <submittedName>
        <fullName evidence="2">Uncharacterized protein</fullName>
    </submittedName>
</protein>
<organism evidence="2 3">
    <name type="scientific">Nocardia abscessus</name>
    <dbReference type="NCBI Taxonomy" id="120957"/>
    <lineage>
        <taxon>Bacteria</taxon>
        <taxon>Bacillati</taxon>
        <taxon>Actinomycetota</taxon>
        <taxon>Actinomycetes</taxon>
        <taxon>Mycobacteriales</taxon>
        <taxon>Nocardiaceae</taxon>
        <taxon>Nocardia</taxon>
    </lineage>
</organism>
<dbReference type="EMBL" id="JADLRE010000030">
    <property type="protein sequence ID" value="MBF6229105.1"/>
    <property type="molecule type" value="Genomic_DNA"/>
</dbReference>
<sequence>MTWFNIATSRLSDDEMAERDTELGFLCYANHIIPGRRRVRRALELPPDDLDDSVASLAEAADEFTRAATTPKPPFPCDSGNTADLRK</sequence>
<reference evidence="2 3" key="1">
    <citation type="submission" date="2020-10" db="EMBL/GenBank/DDBJ databases">
        <title>Identification of Nocardia species via Next-generation sequencing and recognition of intraspecies genetic diversity.</title>
        <authorList>
            <person name="Li P."/>
            <person name="Li P."/>
            <person name="Lu B."/>
        </authorList>
    </citation>
    <scope>NUCLEOTIDE SEQUENCE [LARGE SCALE GENOMIC DNA]</scope>
    <source>
        <strain evidence="2 3">N-11</strain>
    </source>
</reference>
<evidence type="ECO:0000313" key="3">
    <source>
        <dbReference type="Proteomes" id="UP000807309"/>
    </source>
</evidence>
<proteinExistence type="predicted"/>